<protein>
    <recommendedName>
        <fullName evidence="12">Cytochrome P450</fullName>
    </recommendedName>
</protein>
<evidence type="ECO:0008006" key="12">
    <source>
        <dbReference type="Google" id="ProtNLM"/>
    </source>
</evidence>
<evidence type="ECO:0000256" key="2">
    <source>
        <dbReference type="ARBA" id="ARBA00005179"/>
    </source>
</evidence>
<evidence type="ECO:0000313" key="10">
    <source>
        <dbReference type="EMBL" id="KAF5349197.1"/>
    </source>
</evidence>
<reference evidence="10 11" key="1">
    <citation type="journal article" date="2020" name="ISME J.">
        <title>Uncovering the hidden diversity of litter-decomposition mechanisms in mushroom-forming fungi.</title>
        <authorList>
            <person name="Floudas D."/>
            <person name="Bentzer J."/>
            <person name="Ahren D."/>
            <person name="Johansson T."/>
            <person name="Persson P."/>
            <person name="Tunlid A."/>
        </authorList>
    </citation>
    <scope>NUCLEOTIDE SEQUENCE [LARGE SCALE GENOMIC DNA]</scope>
    <source>
        <strain evidence="10 11">CBS 146.42</strain>
    </source>
</reference>
<dbReference type="PANTHER" id="PTHR46300">
    <property type="entry name" value="P450, PUTATIVE (EUROFUNG)-RELATED-RELATED"/>
    <property type="match status" value="1"/>
</dbReference>
<dbReference type="InterPro" id="IPR001128">
    <property type="entry name" value="Cyt_P450"/>
</dbReference>
<evidence type="ECO:0000256" key="8">
    <source>
        <dbReference type="ARBA" id="ARBA00023033"/>
    </source>
</evidence>
<comment type="caution">
    <text evidence="10">The sequence shown here is derived from an EMBL/GenBank/DDBJ whole genome shotgun (WGS) entry which is preliminary data.</text>
</comment>
<dbReference type="AlphaFoldDB" id="A0A8H5FUH7"/>
<keyword evidence="11" id="KW-1185">Reference proteome</keyword>
<dbReference type="Gene3D" id="1.10.630.10">
    <property type="entry name" value="Cytochrome P450"/>
    <property type="match status" value="1"/>
</dbReference>
<evidence type="ECO:0000256" key="4">
    <source>
        <dbReference type="ARBA" id="ARBA00022617"/>
    </source>
</evidence>
<evidence type="ECO:0000256" key="5">
    <source>
        <dbReference type="ARBA" id="ARBA00022723"/>
    </source>
</evidence>
<sequence length="449" mass="51773">MARSFYFASGILISAFIYWLRPRARPKRPLPPGPRKLPLLGNLLDVPAKEQWLTFTNWGKDYDSDVIHVEAAGHSLVILNSYGAMDDLLNKRSAIYSGRAFSRVIYELVGWNWLMVLMPYNEAWKERRRLFVRYIHPSDTSLHRASETRQLYVLLNQLINEPDGFLKHIRHMVAASAISMTYGIKVEESNDPFVSQAENTINNLSRSILPGTFLAETFYWLRHIPEGFPGTGWKAKVRQLRSEMLDFLNKPYDAALEAIARGTSTDSFVSRCQQDLRDGRLSYEEEELVKEMAALVFIAGAETTVSAISTFFLAMVCFPDAYKEAQAEVDRVLKGYISEDGDEETLPYLNALLKEVFRWQPVFPMCIFHAVTEDDEYRGYHIPRDSLIIPNVWAFAYDEKMFPEPEKFKPERFLKDGKLHVEGPDPQEVIFGFGRRSFVPYSIMLNQQY</sequence>
<keyword evidence="7" id="KW-0408">Iron</keyword>
<accession>A0A8H5FUH7</accession>
<dbReference type="InterPro" id="IPR036396">
    <property type="entry name" value="Cyt_P450_sf"/>
</dbReference>
<keyword evidence="5" id="KW-0479">Metal-binding</keyword>
<dbReference type="InterPro" id="IPR002401">
    <property type="entry name" value="Cyt_P450_E_grp-I"/>
</dbReference>
<feature type="transmembrane region" description="Helical" evidence="9">
    <location>
        <begin position="6"/>
        <end position="21"/>
    </location>
</feature>
<keyword evidence="8" id="KW-0503">Monooxygenase</keyword>
<evidence type="ECO:0000256" key="9">
    <source>
        <dbReference type="SAM" id="Phobius"/>
    </source>
</evidence>
<dbReference type="EMBL" id="JAACJO010000017">
    <property type="protein sequence ID" value="KAF5349197.1"/>
    <property type="molecule type" value="Genomic_DNA"/>
</dbReference>
<gene>
    <name evidence="10" type="ORF">D9756_009524</name>
</gene>
<dbReference type="Proteomes" id="UP000559027">
    <property type="component" value="Unassembled WGS sequence"/>
</dbReference>
<comment type="cofactor">
    <cofactor evidence="1">
        <name>heme</name>
        <dbReference type="ChEBI" id="CHEBI:30413"/>
    </cofactor>
</comment>
<dbReference type="PRINTS" id="PR00463">
    <property type="entry name" value="EP450I"/>
</dbReference>
<keyword evidence="6" id="KW-0560">Oxidoreductase</keyword>
<evidence type="ECO:0000256" key="3">
    <source>
        <dbReference type="ARBA" id="ARBA00010617"/>
    </source>
</evidence>
<evidence type="ECO:0000256" key="1">
    <source>
        <dbReference type="ARBA" id="ARBA00001971"/>
    </source>
</evidence>
<dbReference type="PANTHER" id="PTHR46300:SF7">
    <property type="entry name" value="P450, PUTATIVE (EUROFUNG)-RELATED"/>
    <property type="match status" value="1"/>
</dbReference>
<keyword evidence="9" id="KW-1133">Transmembrane helix</keyword>
<dbReference type="GO" id="GO:0016705">
    <property type="term" value="F:oxidoreductase activity, acting on paired donors, with incorporation or reduction of molecular oxygen"/>
    <property type="evidence" value="ECO:0007669"/>
    <property type="project" value="InterPro"/>
</dbReference>
<dbReference type="SUPFAM" id="SSF48264">
    <property type="entry name" value="Cytochrome P450"/>
    <property type="match status" value="1"/>
</dbReference>
<dbReference type="CDD" id="cd11065">
    <property type="entry name" value="CYP64-like"/>
    <property type="match status" value="1"/>
</dbReference>
<dbReference type="Pfam" id="PF00067">
    <property type="entry name" value="p450"/>
    <property type="match status" value="1"/>
</dbReference>
<dbReference type="GO" id="GO:0020037">
    <property type="term" value="F:heme binding"/>
    <property type="evidence" value="ECO:0007669"/>
    <property type="project" value="InterPro"/>
</dbReference>
<dbReference type="OrthoDB" id="3934656at2759"/>
<dbReference type="InterPro" id="IPR050364">
    <property type="entry name" value="Cytochrome_P450_fung"/>
</dbReference>
<organism evidence="10 11">
    <name type="scientific">Leucocoprinus leucothites</name>
    <dbReference type="NCBI Taxonomy" id="201217"/>
    <lineage>
        <taxon>Eukaryota</taxon>
        <taxon>Fungi</taxon>
        <taxon>Dikarya</taxon>
        <taxon>Basidiomycota</taxon>
        <taxon>Agaricomycotina</taxon>
        <taxon>Agaricomycetes</taxon>
        <taxon>Agaricomycetidae</taxon>
        <taxon>Agaricales</taxon>
        <taxon>Agaricineae</taxon>
        <taxon>Agaricaceae</taxon>
        <taxon>Leucocoprinus</taxon>
    </lineage>
</organism>
<dbReference type="GO" id="GO:0004497">
    <property type="term" value="F:monooxygenase activity"/>
    <property type="evidence" value="ECO:0007669"/>
    <property type="project" value="UniProtKB-KW"/>
</dbReference>
<keyword evidence="9" id="KW-0472">Membrane</keyword>
<dbReference type="GO" id="GO:0005506">
    <property type="term" value="F:iron ion binding"/>
    <property type="evidence" value="ECO:0007669"/>
    <property type="project" value="InterPro"/>
</dbReference>
<name>A0A8H5FUH7_9AGAR</name>
<comment type="similarity">
    <text evidence="3">Belongs to the cytochrome P450 family.</text>
</comment>
<evidence type="ECO:0000256" key="7">
    <source>
        <dbReference type="ARBA" id="ARBA00023004"/>
    </source>
</evidence>
<evidence type="ECO:0000256" key="6">
    <source>
        <dbReference type="ARBA" id="ARBA00023002"/>
    </source>
</evidence>
<keyword evidence="4" id="KW-0349">Heme</keyword>
<proteinExistence type="inferred from homology"/>
<comment type="pathway">
    <text evidence="2">Secondary metabolite biosynthesis.</text>
</comment>
<keyword evidence="9" id="KW-0812">Transmembrane</keyword>
<evidence type="ECO:0000313" key="11">
    <source>
        <dbReference type="Proteomes" id="UP000559027"/>
    </source>
</evidence>